<evidence type="ECO:0000313" key="2">
    <source>
        <dbReference type="Proteomes" id="UP000217199"/>
    </source>
</evidence>
<protein>
    <submittedName>
        <fullName evidence="1">Uncharacterized protein</fullName>
    </submittedName>
</protein>
<dbReference type="InParanoid" id="A0A286UGS0"/>
<accession>A0A286UGS0</accession>
<reference evidence="1 2" key="1">
    <citation type="journal article" date="2017" name="Mol. Ecol.">
        <title>Comparative and population genomic landscape of Phellinus noxius: A hypervariable fungus causing root rot in trees.</title>
        <authorList>
            <person name="Chung C.L."/>
            <person name="Lee T.J."/>
            <person name="Akiba M."/>
            <person name="Lee H.H."/>
            <person name="Kuo T.H."/>
            <person name="Liu D."/>
            <person name="Ke H.M."/>
            <person name="Yokoi T."/>
            <person name="Roa M.B."/>
            <person name="Lu M.J."/>
            <person name="Chang Y.Y."/>
            <person name="Ann P.J."/>
            <person name="Tsai J.N."/>
            <person name="Chen C.Y."/>
            <person name="Tzean S.S."/>
            <person name="Ota Y."/>
            <person name="Hattori T."/>
            <person name="Sahashi N."/>
            <person name="Liou R.F."/>
            <person name="Kikuchi T."/>
            <person name="Tsai I.J."/>
        </authorList>
    </citation>
    <scope>NUCLEOTIDE SEQUENCE [LARGE SCALE GENOMIC DNA]</scope>
    <source>
        <strain evidence="1 2">FFPRI411160</strain>
    </source>
</reference>
<name>A0A286UGS0_9AGAM</name>
<proteinExistence type="predicted"/>
<organism evidence="1 2">
    <name type="scientific">Pyrrhoderma noxium</name>
    <dbReference type="NCBI Taxonomy" id="2282107"/>
    <lineage>
        <taxon>Eukaryota</taxon>
        <taxon>Fungi</taxon>
        <taxon>Dikarya</taxon>
        <taxon>Basidiomycota</taxon>
        <taxon>Agaricomycotina</taxon>
        <taxon>Agaricomycetes</taxon>
        <taxon>Hymenochaetales</taxon>
        <taxon>Hymenochaetaceae</taxon>
        <taxon>Pyrrhoderma</taxon>
    </lineage>
</organism>
<dbReference type="Proteomes" id="UP000217199">
    <property type="component" value="Unassembled WGS sequence"/>
</dbReference>
<dbReference type="OrthoDB" id="2588202at2759"/>
<evidence type="ECO:0000313" key="1">
    <source>
        <dbReference type="EMBL" id="PAV18738.1"/>
    </source>
</evidence>
<comment type="caution">
    <text evidence="1">The sequence shown here is derived from an EMBL/GenBank/DDBJ whole genome shotgun (WGS) entry which is preliminary data.</text>
</comment>
<gene>
    <name evidence="1" type="ORF">PNOK_0558100</name>
</gene>
<keyword evidence="2" id="KW-1185">Reference proteome</keyword>
<dbReference type="EMBL" id="NBII01000005">
    <property type="protein sequence ID" value="PAV18738.1"/>
    <property type="molecule type" value="Genomic_DNA"/>
</dbReference>
<dbReference type="AlphaFoldDB" id="A0A286UGS0"/>
<sequence length="469" mass="54504">MRKVCRLAVLLAIVLFSLFLLVRLARELVPDDFTPNRFQLINKPPAAISPEYNTSKKIRREPKITLTAVWGNRGSSITPGYMPHFFSSVEANPQIDLLFIQIDAIGEGCPSYSHASNIQELCLTPDEYYRLHVNFLCKRWLCTNEEKSIAFEHMKKMGKQDPNFTFFRILRGGVFAGFMDPSTTIWGWCDVDLVWGNLSRTFPWDVADNFDFFTVTGQPDFYHQRLLYLRGHMTFFQHSPEVLEKLHSYPKFTSLTSYLTLPPTLPDAEESEFSHYVFSQEQSLTFLTFEGTVNSYDTILLSPRGSFYSYKRKENTTPEERQRLAALARPSSKEQVLPTFSEEGDEETAIVIQGAEGYLGGLWIDRRYVQYVETGWTDPPRREQKAYFMRRESFGPITQRLEPRARYLDRDGDLWVDECFYKHWQEEKRKAWFSRIPKSLGPGEILVQYGDEQIDVWNEFGDVLSSTAD</sequence>